<evidence type="ECO:0000256" key="3">
    <source>
        <dbReference type="ARBA" id="ARBA00023004"/>
    </source>
</evidence>
<dbReference type="Pfam" id="PF13442">
    <property type="entry name" value="Cytochrome_CBB3"/>
    <property type="match status" value="1"/>
</dbReference>
<evidence type="ECO:0000256" key="5">
    <source>
        <dbReference type="SAM" id="Phobius"/>
    </source>
</evidence>
<gene>
    <name evidence="7" type="ORF">ACIPEN_13345</name>
</gene>
<feature type="transmembrane region" description="Helical" evidence="5">
    <location>
        <begin position="66"/>
        <end position="87"/>
    </location>
</feature>
<keyword evidence="5" id="KW-1133">Transmembrane helix</keyword>
<evidence type="ECO:0000256" key="1">
    <source>
        <dbReference type="ARBA" id="ARBA00022617"/>
    </source>
</evidence>
<dbReference type="InterPro" id="IPR036909">
    <property type="entry name" value="Cyt_c-like_dom_sf"/>
</dbReference>
<evidence type="ECO:0000313" key="7">
    <source>
        <dbReference type="EMBL" id="MFJ3046809.1"/>
    </source>
</evidence>
<protein>
    <submittedName>
        <fullName evidence="7">C-type cytochrome</fullName>
    </submittedName>
</protein>
<evidence type="ECO:0000259" key="6">
    <source>
        <dbReference type="PROSITE" id="PS51007"/>
    </source>
</evidence>
<dbReference type="EMBL" id="JBIUZV010000007">
    <property type="protein sequence ID" value="MFJ3046809.1"/>
    <property type="molecule type" value="Genomic_DNA"/>
</dbReference>
<comment type="caution">
    <text evidence="7">The sequence shown here is derived from an EMBL/GenBank/DDBJ whole genome shotgun (WGS) entry which is preliminary data.</text>
</comment>
<evidence type="ECO:0000256" key="2">
    <source>
        <dbReference type="ARBA" id="ARBA00022723"/>
    </source>
</evidence>
<evidence type="ECO:0000313" key="8">
    <source>
        <dbReference type="Proteomes" id="UP001617427"/>
    </source>
</evidence>
<keyword evidence="5" id="KW-0812">Transmembrane</keyword>
<dbReference type="Proteomes" id="UP001617427">
    <property type="component" value="Unassembled WGS sequence"/>
</dbReference>
<dbReference type="PROSITE" id="PS51007">
    <property type="entry name" value="CYTC"/>
    <property type="match status" value="1"/>
</dbReference>
<sequence length="389" mass="40922">MIPEAGIDWDACIGLMLQAMQSLQQGLLHLLAALGAARDIDGQPAWPFALRLSGEVMLIDRSVARALLGALGYSAAALLLVALSFAWKRARIPLLLAGGALLLFTPWPDTALLTAPAVPTSFHTSPTGFSATAIVHGEQLYTRQCIACHGTDGRGNTPLALSLPVAPPNLSSGLLWRRSDGDIFWSLQYGKGGKAGMPAFATRISVADSWALIDYMKANAAGVGITDTGAWPRPVALPDIALACRSPGATHLSQWHGQRIRLVVAQPGKAPPPEDPRLQSVLLNGAAAPDTVGAIDCANSQRDALHAIAIITGTPEEKLPGTQLLADRDGWLRARNASGDWSPDDMLCRSTAVGEGAGNTAGGMDQLIAAMDADPVRFAKGGFFTHRER</sequence>
<evidence type="ECO:0000256" key="4">
    <source>
        <dbReference type="PROSITE-ProRule" id="PRU00433"/>
    </source>
</evidence>
<keyword evidence="8" id="KW-1185">Reference proteome</keyword>
<keyword evidence="2 4" id="KW-0479">Metal-binding</keyword>
<keyword evidence="3 4" id="KW-0408">Iron</keyword>
<feature type="domain" description="Cytochrome c" evidence="6">
    <location>
        <begin position="132"/>
        <end position="220"/>
    </location>
</feature>
<reference evidence="7 8" key="1">
    <citation type="submission" date="2024-10" db="EMBL/GenBank/DDBJ databases">
        <title>The Natural Products Discovery Center: Release of the First 8490 Sequenced Strains for Exploring Actinobacteria Biosynthetic Diversity.</title>
        <authorList>
            <person name="Kalkreuter E."/>
            <person name="Kautsar S.A."/>
            <person name="Yang D."/>
            <person name="Bader C.D."/>
            <person name="Teijaro C.N."/>
            <person name="Fluegel L."/>
            <person name="Davis C.M."/>
            <person name="Simpson J.R."/>
            <person name="Lauterbach L."/>
            <person name="Steele A.D."/>
            <person name="Gui C."/>
            <person name="Meng S."/>
            <person name="Li G."/>
            <person name="Viehrig K."/>
            <person name="Ye F."/>
            <person name="Su P."/>
            <person name="Kiefer A.F."/>
            <person name="Nichols A."/>
            <person name="Cepeda A.J."/>
            <person name="Yan W."/>
            <person name="Fan B."/>
            <person name="Jiang Y."/>
            <person name="Adhikari A."/>
            <person name="Zheng C.-J."/>
            <person name="Schuster L."/>
            <person name="Cowan T.M."/>
            <person name="Smanski M.J."/>
            <person name="Chevrette M.G."/>
            <person name="De Carvalho L.P.S."/>
            <person name="Shen B."/>
        </authorList>
    </citation>
    <scope>NUCLEOTIDE SEQUENCE [LARGE SCALE GENOMIC DNA]</scope>
    <source>
        <strain evidence="7 8">NPDC087045</strain>
    </source>
</reference>
<proteinExistence type="predicted"/>
<dbReference type="RefSeq" id="WP_402701439.1">
    <property type="nucleotide sequence ID" value="NZ_JBIUZV010000007.1"/>
</dbReference>
<accession>A0ABW8F0I7</accession>
<keyword evidence="1 4" id="KW-0349">Heme</keyword>
<keyword evidence="5" id="KW-0472">Membrane</keyword>
<dbReference type="SUPFAM" id="SSF46626">
    <property type="entry name" value="Cytochrome c"/>
    <property type="match status" value="1"/>
</dbReference>
<dbReference type="InterPro" id="IPR009056">
    <property type="entry name" value="Cyt_c-like_dom"/>
</dbReference>
<organism evidence="7 8">
    <name type="scientific">Herbaspirillum chlorophenolicum</name>
    <dbReference type="NCBI Taxonomy" id="211589"/>
    <lineage>
        <taxon>Bacteria</taxon>
        <taxon>Pseudomonadati</taxon>
        <taxon>Pseudomonadota</taxon>
        <taxon>Betaproteobacteria</taxon>
        <taxon>Burkholderiales</taxon>
        <taxon>Oxalobacteraceae</taxon>
        <taxon>Herbaspirillum</taxon>
    </lineage>
</organism>
<name>A0ABW8F0I7_9BURK</name>
<dbReference type="Gene3D" id="1.10.760.10">
    <property type="entry name" value="Cytochrome c-like domain"/>
    <property type="match status" value="1"/>
</dbReference>